<gene>
    <name evidence="9" type="primary">rocG</name>
    <name evidence="9" type="ORF">Enr8_36990</name>
</gene>
<dbReference type="RefSeq" id="WP_146434178.1">
    <property type="nucleotide sequence ID" value="NZ_SJPF01000004.1"/>
</dbReference>
<keyword evidence="10" id="KW-1185">Reference proteome</keyword>
<dbReference type="EMBL" id="SJPF01000004">
    <property type="protein sequence ID" value="TWT31775.1"/>
    <property type="molecule type" value="Genomic_DNA"/>
</dbReference>
<dbReference type="PIRSF" id="PIRSF000185">
    <property type="entry name" value="Glu_DH"/>
    <property type="match status" value="1"/>
</dbReference>
<dbReference type="SUPFAM" id="SSF53223">
    <property type="entry name" value="Aminoacid dehydrogenase-like, N-terminal domain"/>
    <property type="match status" value="1"/>
</dbReference>
<evidence type="ECO:0000259" key="8">
    <source>
        <dbReference type="SMART" id="SM00839"/>
    </source>
</evidence>
<dbReference type="SMART" id="SM00839">
    <property type="entry name" value="ELFV_dehydrog"/>
    <property type="match status" value="1"/>
</dbReference>
<evidence type="ECO:0000313" key="9">
    <source>
        <dbReference type="EMBL" id="TWT31775.1"/>
    </source>
</evidence>
<reference evidence="9 10" key="1">
    <citation type="submission" date="2019-02" db="EMBL/GenBank/DDBJ databases">
        <title>Deep-cultivation of Planctomycetes and their phenomic and genomic characterization uncovers novel biology.</title>
        <authorList>
            <person name="Wiegand S."/>
            <person name="Jogler M."/>
            <person name="Boedeker C."/>
            <person name="Pinto D."/>
            <person name="Vollmers J."/>
            <person name="Rivas-Marin E."/>
            <person name="Kohn T."/>
            <person name="Peeters S.H."/>
            <person name="Heuer A."/>
            <person name="Rast P."/>
            <person name="Oberbeckmann S."/>
            <person name="Bunk B."/>
            <person name="Jeske O."/>
            <person name="Meyerdierks A."/>
            <person name="Storesund J.E."/>
            <person name="Kallscheuer N."/>
            <person name="Luecker S."/>
            <person name="Lage O.M."/>
            <person name="Pohl T."/>
            <person name="Merkel B.J."/>
            <person name="Hornburger P."/>
            <person name="Mueller R.-W."/>
            <person name="Bruemmer F."/>
            <person name="Labrenz M."/>
            <person name="Spormann A.M."/>
            <person name="Op Den Camp H."/>
            <person name="Overmann J."/>
            <person name="Amann R."/>
            <person name="Jetten M.S.M."/>
            <person name="Mascher T."/>
            <person name="Medema M.H."/>
            <person name="Devos D.P."/>
            <person name="Kaster A.-K."/>
            <person name="Ovreas L."/>
            <person name="Rohde M."/>
            <person name="Galperin M.Y."/>
            <person name="Jogler C."/>
        </authorList>
    </citation>
    <scope>NUCLEOTIDE SEQUENCE [LARGE SCALE GENOMIC DNA]</scope>
    <source>
        <strain evidence="9 10">Enr8</strain>
    </source>
</reference>
<organism evidence="9 10">
    <name type="scientific">Blastopirellula retiformator</name>
    <dbReference type="NCBI Taxonomy" id="2527970"/>
    <lineage>
        <taxon>Bacteria</taxon>
        <taxon>Pseudomonadati</taxon>
        <taxon>Planctomycetota</taxon>
        <taxon>Planctomycetia</taxon>
        <taxon>Pirellulales</taxon>
        <taxon>Pirellulaceae</taxon>
        <taxon>Blastopirellula</taxon>
    </lineage>
</organism>
<dbReference type="InterPro" id="IPR033524">
    <property type="entry name" value="Glu/Leu/Phe/Val_DH_AS"/>
</dbReference>
<dbReference type="InterPro" id="IPR033922">
    <property type="entry name" value="NAD_bind_Glu_DH"/>
</dbReference>
<evidence type="ECO:0000256" key="7">
    <source>
        <dbReference type="RuleBase" id="RU004417"/>
    </source>
</evidence>
<feature type="binding site" evidence="5">
    <location>
        <position position="95"/>
    </location>
    <ligand>
        <name>substrate</name>
    </ligand>
</feature>
<keyword evidence="2 3" id="KW-0560">Oxidoreductase</keyword>
<dbReference type="GO" id="GO:0006538">
    <property type="term" value="P:L-glutamate catabolic process"/>
    <property type="evidence" value="ECO:0007669"/>
    <property type="project" value="TreeGrafter"/>
</dbReference>
<dbReference type="PANTHER" id="PTHR11606:SF13">
    <property type="entry name" value="GLUTAMATE DEHYDROGENASE 1, MITOCHONDRIAL"/>
    <property type="match status" value="1"/>
</dbReference>
<protein>
    <recommendedName>
        <fullName evidence="3">Glutamate dehydrogenase</fullName>
    </recommendedName>
</protein>
<dbReference type="Gene3D" id="3.40.50.10860">
    <property type="entry name" value="Leucine Dehydrogenase, chain A, domain 1"/>
    <property type="match status" value="1"/>
</dbReference>
<dbReference type="OrthoDB" id="9803297at2"/>
<evidence type="ECO:0000256" key="6">
    <source>
        <dbReference type="PIRSR" id="PIRSR000185-3"/>
    </source>
</evidence>
<dbReference type="SUPFAM" id="SSF51735">
    <property type="entry name" value="NAD(P)-binding Rossmann-fold domains"/>
    <property type="match status" value="1"/>
</dbReference>
<feature type="domain" description="Glutamate/phenylalanine/leucine/valine/L-tryptophan dehydrogenase C-terminal" evidence="8">
    <location>
        <begin position="184"/>
        <end position="423"/>
    </location>
</feature>
<feature type="active site" description="Proton donor" evidence="4">
    <location>
        <position position="107"/>
    </location>
</feature>
<evidence type="ECO:0000256" key="2">
    <source>
        <dbReference type="ARBA" id="ARBA00023002"/>
    </source>
</evidence>
<dbReference type="InterPro" id="IPR006095">
    <property type="entry name" value="Glu/Leu/Phe/Val/Trp_DH"/>
</dbReference>
<dbReference type="InterPro" id="IPR006097">
    <property type="entry name" value="Glu/Leu/Phe/Val/Trp_DH_dimer"/>
</dbReference>
<dbReference type="PRINTS" id="PR00082">
    <property type="entry name" value="GLFDHDRGNASE"/>
</dbReference>
<feature type="binding site" evidence="5">
    <location>
        <position position="71"/>
    </location>
    <ligand>
        <name>substrate</name>
    </ligand>
</feature>
<name>A0A5C5V247_9BACT</name>
<keyword evidence="5" id="KW-0520">NAD</keyword>
<dbReference type="PANTHER" id="PTHR11606">
    <property type="entry name" value="GLUTAMATE DEHYDROGENASE"/>
    <property type="match status" value="1"/>
</dbReference>
<comment type="similarity">
    <text evidence="1 3 7">Belongs to the Glu/Leu/Phe/Val dehydrogenases family.</text>
</comment>
<evidence type="ECO:0000256" key="1">
    <source>
        <dbReference type="ARBA" id="ARBA00006382"/>
    </source>
</evidence>
<dbReference type="InterPro" id="IPR036291">
    <property type="entry name" value="NAD(P)-bd_dom_sf"/>
</dbReference>
<evidence type="ECO:0000256" key="3">
    <source>
        <dbReference type="PIRNR" id="PIRNR000185"/>
    </source>
</evidence>
<dbReference type="FunFam" id="3.40.50.10860:FF:000003">
    <property type="entry name" value="Glutamate dehydrogenase"/>
    <property type="match status" value="1"/>
</dbReference>
<dbReference type="InterPro" id="IPR014362">
    <property type="entry name" value="Glu_DH"/>
</dbReference>
<dbReference type="Proteomes" id="UP000318878">
    <property type="component" value="Unassembled WGS sequence"/>
</dbReference>
<evidence type="ECO:0000256" key="4">
    <source>
        <dbReference type="PIRSR" id="PIRSR000185-1"/>
    </source>
</evidence>
<dbReference type="Gene3D" id="3.40.50.720">
    <property type="entry name" value="NAD(P)-binding Rossmann-like Domain"/>
    <property type="match status" value="1"/>
</dbReference>
<proteinExistence type="inferred from homology"/>
<feature type="binding site" evidence="5">
    <location>
        <position position="191"/>
    </location>
    <ligand>
        <name>NAD(+)</name>
        <dbReference type="ChEBI" id="CHEBI:57540"/>
    </ligand>
</feature>
<feature type="binding site" evidence="5">
    <location>
        <position position="222"/>
    </location>
    <ligand>
        <name>NAD(+)</name>
        <dbReference type="ChEBI" id="CHEBI:57540"/>
    </ligand>
</feature>
<comment type="caution">
    <text evidence="9">The sequence shown here is derived from an EMBL/GenBank/DDBJ whole genome shotgun (WGS) entry which is preliminary data.</text>
</comment>
<feature type="site" description="Important for catalysis" evidence="6">
    <location>
        <position position="147"/>
    </location>
</feature>
<sequence length="433" mass="47733">MDKPADNIFSHAVARLDKAFQHADIDQEAVERLKHPKQVLEVTIPVRMDDGTLRIFTGYRVRHDATRGPTKGGIRFHPNVDLAEVKALAFWMTFKCAVANLPYGGGKGGVIVDPKELSRLELERLSRGYIERLADFIGPEVDVPAPDVYTNAMIMGWMMDEYSKIRRQHTPAVITGKPIPLGGSLGRDDATGRGAYYCIKELESKQGWNPEDKTVAVQGFGNAGQAVAKLLHADGYNIVAVSDSRGGIYKKSGFDIPSLAHVKNESRRLQAVYCEGSLCETIEADAISNEELLELDVDILIPAALEDQITGENAPRIQAEVIVEAANGPLTGEADEILNEKGVLVVPDILANAGGVTVSYFEWTQNRAGYYWPLELVQQRLHETMAREFNMVYNLAQQKKIDMRTAAYVVGLNRIGEAIASQGTARYFTAQED</sequence>
<dbReference type="AlphaFoldDB" id="A0A5C5V247"/>
<evidence type="ECO:0000313" key="10">
    <source>
        <dbReference type="Proteomes" id="UP000318878"/>
    </source>
</evidence>
<evidence type="ECO:0000256" key="5">
    <source>
        <dbReference type="PIRSR" id="PIRSR000185-2"/>
    </source>
</evidence>
<dbReference type="PROSITE" id="PS00074">
    <property type="entry name" value="GLFV_DEHYDROGENASE"/>
    <property type="match status" value="1"/>
</dbReference>
<dbReference type="Pfam" id="PF00208">
    <property type="entry name" value="ELFV_dehydrog"/>
    <property type="match status" value="1"/>
</dbReference>
<keyword evidence="5" id="KW-0547">Nucleotide-binding</keyword>
<dbReference type="Pfam" id="PF02812">
    <property type="entry name" value="ELFV_dehydrog_N"/>
    <property type="match status" value="1"/>
</dbReference>
<accession>A0A5C5V247</accession>
<feature type="binding site" evidence="5">
    <location>
        <position position="359"/>
    </location>
    <ligand>
        <name>substrate</name>
    </ligand>
</feature>
<dbReference type="GO" id="GO:0000166">
    <property type="term" value="F:nucleotide binding"/>
    <property type="evidence" value="ECO:0007669"/>
    <property type="project" value="UniProtKB-KW"/>
</dbReference>
<dbReference type="InterPro" id="IPR006096">
    <property type="entry name" value="Glu/Leu/Phe/Val/Trp_DH_C"/>
</dbReference>
<dbReference type="CDD" id="cd01076">
    <property type="entry name" value="NAD_bind_1_Glu_DH"/>
    <property type="match status" value="1"/>
</dbReference>
<dbReference type="GO" id="GO:0004352">
    <property type="term" value="F:glutamate dehydrogenase (NAD+) activity"/>
    <property type="evidence" value="ECO:0007669"/>
    <property type="project" value="TreeGrafter"/>
</dbReference>
<dbReference type="InterPro" id="IPR046346">
    <property type="entry name" value="Aminoacid_DH-like_N_sf"/>
</dbReference>